<accession>A0AC34R212</accession>
<evidence type="ECO:0000313" key="2">
    <source>
        <dbReference type="WBParaSite" id="JU765_v2.g269.t1"/>
    </source>
</evidence>
<reference evidence="2" key="1">
    <citation type="submission" date="2022-11" db="UniProtKB">
        <authorList>
            <consortium name="WormBaseParasite"/>
        </authorList>
    </citation>
    <scope>IDENTIFICATION</scope>
</reference>
<proteinExistence type="predicted"/>
<sequence length="845" mass="93828">MSQLLIILSFFTLWLSLIIENDAFTPATGTCPFPPTFPRPKHCRKSCANDHNCKKTNKRCLCDGECGKSCVNPLATCHPLVDLQNGFIRTPPDFAFDTNVEYGCNPGYILIGPSQRRCQGNREWSGSTPVCRPQLKCGPPPELPYAHHNGNSFDGQYDVESEIHYSCIAGYQRLSNKEVPVAKCLLNRKHVAQWFGPDLRCAARSCPDPGTPLNGYRKGDIFQYPHSVEFSCAVGFRLEGSRTRKCTAKGEWTGESTICKPTECPRPADPLHGTVLGSSLTYQSVVAYSCNEGFRLVGQVQRICLAEGIWGGHEPRCEEIRCPSLSVLHNGYIEGEDTNFGSMVVFRCLESMSHVGAPYAKCEENGQWSHVMPKCLAGCRIPAIYNGRVDNFKTNELIPHGGSISVVCNPKHETKAASTVSCHNGTWSHVPQCSPIRCRTWPARISNAKVIFTKSMHGAVAKYVCRHGYRPSTDNNIVKCLFGQWIREGPPFRCIAMSCDHPTKRFGTLEGGQILLEGQMGAYDFADYISRVPEGRAITFQCHKGNRLIGAFSGPPKATCVNGAWMPDVKPKCVSQRHPEMEGQIIWDRMKREANPLGGGLSATRSCEMPTEDESRRIATASDREIIIVCRDGFEFSEGSTHDGTSNCRNGVWHPVLAKCQPKKCQLPSRLHAFFLQSQTAKILQSGDTISHSETVQLVCLRGFHIVGESHLECFQGRILQKTGECEARDCILPLVRNGKFIGGKSRLKHGENAVLRCHGYHETIKCGFGQLSPVPVCNRNESSHCLFRSDRTPLALIYLNQSLSLPKWDDYSLPLFGIPVSIPSRSWSNRMSKRAMDQSSSSVW</sequence>
<organism evidence="1 2">
    <name type="scientific">Panagrolaimus sp. JU765</name>
    <dbReference type="NCBI Taxonomy" id="591449"/>
    <lineage>
        <taxon>Eukaryota</taxon>
        <taxon>Metazoa</taxon>
        <taxon>Ecdysozoa</taxon>
        <taxon>Nematoda</taxon>
        <taxon>Chromadorea</taxon>
        <taxon>Rhabditida</taxon>
        <taxon>Tylenchina</taxon>
        <taxon>Panagrolaimomorpha</taxon>
        <taxon>Panagrolaimoidea</taxon>
        <taxon>Panagrolaimidae</taxon>
        <taxon>Panagrolaimus</taxon>
    </lineage>
</organism>
<dbReference type="Proteomes" id="UP000887576">
    <property type="component" value="Unplaced"/>
</dbReference>
<evidence type="ECO:0000313" key="1">
    <source>
        <dbReference type="Proteomes" id="UP000887576"/>
    </source>
</evidence>
<name>A0AC34R212_9BILA</name>
<dbReference type="WBParaSite" id="JU765_v2.g269.t1">
    <property type="protein sequence ID" value="JU765_v2.g269.t1"/>
    <property type="gene ID" value="JU765_v2.g269"/>
</dbReference>
<protein>
    <submittedName>
        <fullName evidence="2">Uncharacterized protein</fullName>
    </submittedName>
</protein>